<dbReference type="InterPro" id="IPR012296">
    <property type="entry name" value="Nuclease_put_TT1808"/>
</dbReference>
<protein>
    <recommendedName>
        <fullName evidence="1">Putative restriction endonuclease domain-containing protein</fullName>
    </recommendedName>
</protein>
<dbReference type="OrthoDB" id="291316at2"/>
<dbReference type="PANTHER" id="PTHR36558">
    <property type="entry name" value="GLR1098 PROTEIN"/>
    <property type="match status" value="1"/>
</dbReference>
<accession>A0A5B9R1U5</accession>
<dbReference type="CDD" id="cd06260">
    <property type="entry name" value="DUF820-like"/>
    <property type="match status" value="1"/>
</dbReference>
<dbReference type="RefSeq" id="WP_068129944.1">
    <property type="nucleotide sequence ID" value="NZ_CP042914.1"/>
</dbReference>
<dbReference type="Pfam" id="PF05685">
    <property type="entry name" value="Uma2"/>
    <property type="match status" value="1"/>
</dbReference>
<dbReference type="EMBL" id="CP042914">
    <property type="protein sequence ID" value="QEG43386.1"/>
    <property type="molecule type" value="Genomic_DNA"/>
</dbReference>
<dbReference type="SUPFAM" id="SSF52980">
    <property type="entry name" value="Restriction endonuclease-like"/>
    <property type="match status" value="1"/>
</dbReference>
<dbReference type="KEGG" id="rul:UC8_54340"/>
<name>A0A5B9R1U5_9BACT</name>
<dbReference type="PANTHER" id="PTHR36558:SF1">
    <property type="entry name" value="RESTRICTION ENDONUCLEASE DOMAIN-CONTAINING PROTEIN-RELATED"/>
    <property type="match status" value="1"/>
</dbReference>
<dbReference type="AlphaFoldDB" id="A0A5B9R1U5"/>
<proteinExistence type="predicted"/>
<keyword evidence="3" id="KW-1185">Reference proteome</keyword>
<dbReference type="Gene3D" id="3.90.1570.10">
    <property type="entry name" value="tt1808, chain A"/>
    <property type="match status" value="1"/>
</dbReference>
<dbReference type="InterPro" id="IPR008538">
    <property type="entry name" value="Uma2"/>
</dbReference>
<dbReference type="Proteomes" id="UP000325286">
    <property type="component" value="Chromosome"/>
</dbReference>
<sequence>MSSVQKFAPRYTIEQYVQWQGDWELWEGVAIAMTPSPSGIHQGVVTRLSRILGNAIEAEQCDAEPFVELDWIISDDTVVRPDVLVVCGTPPDRHLEQTPTMVAEVLSDCP</sequence>
<evidence type="ECO:0000313" key="3">
    <source>
        <dbReference type="Proteomes" id="UP000325286"/>
    </source>
</evidence>
<feature type="domain" description="Putative restriction endonuclease" evidence="1">
    <location>
        <begin position="14"/>
        <end position="107"/>
    </location>
</feature>
<reference evidence="2 3" key="1">
    <citation type="submission" date="2019-08" db="EMBL/GenBank/DDBJ databases">
        <title>Deep-cultivation of Planctomycetes and their phenomic and genomic characterization uncovers novel biology.</title>
        <authorList>
            <person name="Wiegand S."/>
            <person name="Jogler M."/>
            <person name="Boedeker C."/>
            <person name="Pinto D."/>
            <person name="Vollmers J."/>
            <person name="Rivas-Marin E."/>
            <person name="Kohn T."/>
            <person name="Peeters S.H."/>
            <person name="Heuer A."/>
            <person name="Rast P."/>
            <person name="Oberbeckmann S."/>
            <person name="Bunk B."/>
            <person name="Jeske O."/>
            <person name="Meyerdierks A."/>
            <person name="Storesund J.E."/>
            <person name="Kallscheuer N."/>
            <person name="Luecker S."/>
            <person name="Lage O.M."/>
            <person name="Pohl T."/>
            <person name="Merkel B.J."/>
            <person name="Hornburger P."/>
            <person name="Mueller R.-W."/>
            <person name="Bruemmer F."/>
            <person name="Labrenz M."/>
            <person name="Spormann A.M."/>
            <person name="Op den Camp H."/>
            <person name="Overmann J."/>
            <person name="Amann R."/>
            <person name="Jetten M.S.M."/>
            <person name="Mascher T."/>
            <person name="Medema M.H."/>
            <person name="Devos D.P."/>
            <person name="Kaster A.-K."/>
            <person name="Ovreas L."/>
            <person name="Rohde M."/>
            <person name="Galperin M.Y."/>
            <person name="Jogler C."/>
        </authorList>
    </citation>
    <scope>NUCLEOTIDE SEQUENCE [LARGE SCALE GENOMIC DNA]</scope>
    <source>
        <strain evidence="2 3">UC8</strain>
    </source>
</reference>
<organism evidence="2 3">
    <name type="scientific">Roseimaritima ulvae</name>
    <dbReference type="NCBI Taxonomy" id="980254"/>
    <lineage>
        <taxon>Bacteria</taxon>
        <taxon>Pseudomonadati</taxon>
        <taxon>Planctomycetota</taxon>
        <taxon>Planctomycetia</taxon>
        <taxon>Pirellulales</taxon>
        <taxon>Pirellulaceae</taxon>
        <taxon>Roseimaritima</taxon>
    </lineage>
</organism>
<evidence type="ECO:0000313" key="2">
    <source>
        <dbReference type="EMBL" id="QEG43386.1"/>
    </source>
</evidence>
<evidence type="ECO:0000259" key="1">
    <source>
        <dbReference type="Pfam" id="PF05685"/>
    </source>
</evidence>
<gene>
    <name evidence="2" type="ORF">UC8_54340</name>
</gene>
<dbReference type="InterPro" id="IPR011335">
    <property type="entry name" value="Restrct_endonuc-II-like"/>
</dbReference>